<organism evidence="1 2">
    <name type="scientific">Stutzerimonas nosocomialis</name>
    <dbReference type="NCBI Taxonomy" id="1056496"/>
    <lineage>
        <taxon>Bacteria</taxon>
        <taxon>Pseudomonadati</taxon>
        <taxon>Pseudomonadota</taxon>
        <taxon>Gammaproteobacteria</taxon>
        <taxon>Pseudomonadales</taxon>
        <taxon>Pseudomonadaceae</taxon>
        <taxon>Stutzerimonas</taxon>
    </lineage>
</organism>
<evidence type="ECO:0000313" key="1">
    <source>
        <dbReference type="EMBL" id="TLX62961.1"/>
    </source>
</evidence>
<evidence type="ECO:0000313" key="2">
    <source>
        <dbReference type="Proteomes" id="UP000306753"/>
    </source>
</evidence>
<accession>A0A5R9QCZ3</accession>
<protein>
    <recommendedName>
        <fullName evidence="3">Peptidase C14</fullName>
    </recommendedName>
</protein>
<comment type="caution">
    <text evidence="1">The sequence shown here is derived from an EMBL/GenBank/DDBJ whole genome shotgun (WGS) entry which is preliminary data.</text>
</comment>
<dbReference type="RefSeq" id="WP_023082601.1">
    <property type="nucleotide sequence ID" value="NZ_QLAG01000015.1"/>
</dbReference>
<dbReference type="EMBL" id="QLAG01000015">
    <property type="protein sequence ID" value="TLX62961.1"/>
    <property type="molecule type" value="Genomic_DNA"/>
</dbReference>
<reference evidence="1 2" key="1">
    <citation type="journal article" date="2017" name="Eur. J. Clin. Microbiol. Infect. Dis.">
        <title>Uncommonly isolated clinical Pseudomonas: identification and phylogenetic assignation.</title>
        <authorList>
            <person name="Mulet M."/>
            <person name="Gomila M."/>
            <person name="Ramirez A."/>
            <person name="Cardew S."/>
            <person name="Moore E.R."/>
            <person name="Lalucat J."/>
            <person name="Garcia-Valdes E."/>
        </authorList>
    </citation>
    <scope>NUCLEOTIDE SEQUENCE [LARGE SCALE GENOMIC DNA]</scope>
    <source>
        <strain evidence="1 2">SD129</strain>
    </source>
</reference>
<name>A0A5R9QCZ3_9GAMM</name>
<dbReference type="Proteomes" id="UP000306753">
    <property type="component" value="Unassembled WGS sequence"/>
</dbReference>
<proteinExistence type="predicted"/>
<dbReference type="AlphaFoldDB" id="A0A5R9QCZ3"/>
<evidence type="ECO:0008006" key="3">
    <source>
        <dbReference type="Google" id="ProtNLM"/>
    </source>
</evidence>
<sequence length="298" mass="32860">MDPTKFTLRRSAFSPGNAIFIIDCLSERDLQTGLSRLRELHDLLLARDPERFEYNKNFAHRFEAGSATKFAECFEEITGACELGIRPIIFIDAHGHSEKGLGTPSGEFIGWDELLDSLDSVTQRTGGELTVIVAACHSMKAVENLSLQKRLPFAFYYGYSSEVKAGVVDKETEVIYESLFNDGGRAVLNATSLQLKSFSEYDHVTDVLAVTLLSAKAPGVLAKMLPQLSRAKLRASADETVVKKGIPLSGSRVKVNHMLSSGQLAIKMVEQLMHDTPRRERVIQDIQAYIQGAPTPAL</sequence>
<gene>
    <name evidence="1" type="ORF">DN820_13125</name>
</gene>
<keyword evidence="2" id="KW-1185">Reference proteome</keyword>